<name>A0A3R9FGX0_9BACI</name>
<gene>
    <name evidence="2" type="ORF">EJA10_14855</name>
</gene>
<dbReference type="Proteomes" id="UP000279911">
    <property type="component" value="Unassembled WGS sequence"/>
</dbReference>
<accession>A0A3R9FGX0</accession>
<dbReference type="EMBL" id="RSFW01000017">
    <property type="protein sequence ID" value="RSD26105.1"/>
    <property type="molecule type" value="Genomic_DNA"/>
</dbReference>
<evidence type="ECO:0000313" key="2">
    <source>
        <dbReference type="EMBL" id="RSD26105.1"/>
    </source>
</evidence>
<dbReference type="RefSeq" id="WP_125480806.1">
    <property type="nucleotide sequence ID" value="NZ_RSFW01000017.1"/>
</dbReference>
<organism evidence="2 3">
    <name type="scientific">Mesobacillus subterraneus</name>
    <dbReference type="NCBI Taxonomy" id="285983"/>
    <lineage>
        <taxon>Bacteria</taxon>
        <taxon>Bacillati</taxon>
        <taxon>Bacillota</taxon>
        <taxon>Bacilli</taxon>
        <taxon>Bacillales</taxon>
        <taxon>Bacillaceae</taxon>
        <taxon>Mesobacillus</taxon>
    </lineage>
</organism>
<dbReference type="OrthoDB" id="2931706at2"/>
<feature type="compositionally biased region" description="Polar residues" evidence="1">
    <location>
        <begin position="54"/>
        <end position="69"/>
    </location>
</feature>
<evidence type="ECO:0000313" key="3">
    <source>
        <dbReference type="Proteomes" id="UP000279911"/>
    </source>
</evidence>
<feature type="region of interest" description="Disordered" evidence="1">
    <location>
        <begin position="37"/>
        <end position="78"/>
    </location>
</feature>
<comment type="caution">
    <text evidence="2">The sequence shown here is derived from an EMBL/GenBank/DDBJ whole genome shotgun (WGS) entry which is preliminary data.</text>
</comment>
<evidence type="ECO:0000256" key="1">
    <source>
        <dbReference type="SAM" id="MobiDB-lite"/>
    </source>
</evidence>
<sequence length="78" mass="9346">MDNQNTKDMVEQMRKMNEQLMDNLMRQRQSKRNYKKLQDNLNNSQGKMREALKQQFSPENIQPNSSLSNMLDKLLNNK</sequence>
<reference evidence="3" key="1">
    <citation type="submission" date="2018-12" db="EMBL/GenBank/DDBJ databases">
        <title>Bacillus chawlae sp. nov., Bacillus glennii sp. nov., and Bacillus saganii sp. nov. Isolated from the Vehicle Assembly Building at Kennedy Space Center where the Viking Spacecraft were Assembled.</title>
        <authorList>
            <person name="Seuylemezian A."/>
            <person name="Vaishampayan P."/>
        </authorList>
    </citation>
    <scope>NUCLEOTIDE SEQUENCE [LARGE SCALE GENOMIC DNA]</scope>
    <source>
        <strain evidence="3">DSM 13966</strain>
    </source>
</reference>
<proteinExistence type="predicted"/>
<dbReference type="AlphaFoldDB" id="A0A3R9FGX0"/>
<protein>
    <submittedName>
        <fullName evidence="2">Uncharacterized protein</fullName>
    </submittedName>
</protein>